<evidence type="ECO:0000313" key="2">
    <source>
        <dbReference type="EMBL" id="GGM38376.1"/>
    </source>
</evidence>
<gene>
    <name evidence="2" type="ORF">GCM10010102_37420</name>
</gene>
<dbReference type="GO" id="GO:0005829">
    <property type="term" value="C:cytosol"/>
    <property type="evidence" value="ECO:0007669"/>
    <property type="project" value="TreeGrafter"/>
</dbReference>
<evidence type="ECO:0000256" key="1">
    <source>
        <dbReference type="SAM" id="MobiDB-lite"/>
    </source>
</evidence>
<dbReference type="Proteomes" id="UP000655589">
    <property type="component" value="Unassembled WGS sequence"/>
</dbReference>
<sequence>MTSAFGVRLEGMTDTTETVTTPRTDDAQGSGRRLRAAAADGVLVALDIDGTLLRTRADVPDVVVAAVAAARRAGHHVVLASGRSLVGVLPVARRLGIDAGWVVTSNGAVVARLDAACPGGYELDTVRTFDVEPVIRRARSLVPAVQVGVEEIGWGYRVTSPFDPAAVNGDQRQVPDAELWEVPATRVILRGEGAARLVEPLRSLGVTPVPAAADWVDVTPRDLSKATALEHVRATVGVAAARTVAVGDGVNDLEMIAWAARGVAMGHAPAVLRDAADEVTGTFDEHGVVAVLRSLVTPAVSARTAGPASGGAARPCAG</sequence>
<dbReference type="PROSITE" id="PS01229">
    <property type="entry name" value="COF_2"/>
    <property type="match status" value="1"/>
</dbReference>
<dbReference type="SUPFAM" id="SSF56784">
    <property type="entry name" value="HAD-like"/>
    <property type="match status" value="1"/>
</dbReference>
<dbReference type="Pfam" id="PF08282">
    <property type="entry name" value="Hydrolase_3"/>
    <property type="match status" value="2"/>
</dbReference>
<reference evidence="2" key="1">
    <citation type="journal article" date="2014" name="Int. J. Syst. Evol. Microbiol.">
        <title>Complete genome sequence of Corynebacterium casei LMG S-19264T (=DSM 44701T), isolated from a smear-ripened cheese.</title>
        <authorList>
            <consortium name="US DOE Joint Genome Institute (JGI-PGF)"/>
            <person name="Walter F."/>
            <person name="Albersmeier A."/>
            <person name="Kalinowski J."/>
            <person name="Ruckert C."/>
        </authorList>
    </citation>
    <scope>NUCLEOTIDE SEQUENCE</scope>
    <source>
        <strain evidence="2">JCM 3051</strain>
    </source>
</reference>
<name>A0A8H9GNS2_9MICO</name>
<proteinExistence type="predicted"/>
<organism evidence="2 3">
    <name type="scientific">Promicromonospora citrea</name>
    <dbReference type="NCBI Taxonomy" id="43677"/>
    <lineage>
        <taxon>Bacteria</taxon>
        <taxon>Bacillati</taxon>
        <taxon>Actinomycetota</taxon>
        <taxon>Actinomycetes</taxon>
        <taxon>Micrococcales</taxon>
        <taxon>Promicromonosporaceae</taxon>
        <taxon>Promicromonospora</taxon>
    </lineage>
</organism>
<reference evidence="2" key="2">
    <citation type="submission" date="2020-09" db="EMBL/GenBank/DDBJ databases">
        <authorList>
            <person name="Sun Q."/>
            <person name="Ohkuma M."/>
        </authorList>
    </citation>
    <scope>NUCLEOTIDE SEQUENCE</scope>
    <source>
        <strain evidence="2">JCM 3051</strain>
    </source>
</reference>
<dbReference type="AlphaFoldDB" id="A0A8H9GNS2"/>
<feature type="compositionally biased region" description="Low complexity" evidence="1">
    <location>
        <begin position="13"/>
        <end position="22"/>
    </location>
</feature>
<dbReference type="EMBL" id="BMPT01000018">
    <property type="protein sequence ID" value="GGM38376.1"/>
    <property type="molecule type" value="Genomic_DNA"/>
</dbReference>
<protein>
    <submittedName>
        <fullName evidence="2">Haloacid dehalogenase</fullName>
    </submittedName>
</protein>
<dbReference type="InterPro" id="IPR023214">
    <property type="entry name" value="HAD_sf"/>
</dbReference>
<evidence type="ECO:0000313" key="3">
    <source>
        <dbReference type="Proteomes" id="UP000655589"/>
    </source>
</evidence>
<dbReference type="Gene3D" id="3.30.1240.10">
    <property type="match status" value="1"/>
</dbReference>
<dbReference type="GO" id="GO:0000287">
    <property type="term" value="F:magnesium ion binding"/>
    <property type="evidence" value="ECO:0007669"/>
    <property type="project" value="TreeGrafter"/>
</dbReference>
<comment type="caution">
    <text evidence="2">The sequence shown here is derived from an EMBL/GenBank/DDBJ whole genome shotgun (WGS) entry which is preliminary data.</text>
</comment>
<accession>A0A8H9GNS2</accession>
<dbReference type="InterPro" id="IPR036412">
    <property type="entry name" value="HAD-like_sf"/>
</dbReference>
<dbReference type="PANTHER" id="PTHR10000">
    <property type="entry name" value="PHOSPHOSERINE PHOSPHATASE"/>
    <property type="match status" value="1"/>
</dbReference>
<dbReference type="PANTHER" id="PTHR10000:SF8">
    <property type="entry name" value="HAD SUPERFAMILY HYDROLASE-LIKE, TYPE 3"/>
    <property type="match status" value="1"/>
</dbReference>
<feature type="region of interest" description="Disordered" evidence="1">
    <location>
        <begin position="1"/>
        <end position="31"/>
    </location>
</feature>
<keyword evidence="3" id="KW-1185">Reference proteome</keyword>
<dbReference type="GO" id="GO:0016791">
    <property type="term" value="F:phosphatase activity"/>
    <property type="evidence" value="ECO:0007669"/>
    <property type="project" value="TreeGrafter"/>
</dbReference>
<dbReference type="Gene3D" id="3.40.50.1000">
    <property type="entry name" value="HAD superfamily/HAD-like"/>
    <property type="match status" value="2"/>
</dbReference>